<dbReference type="AlphaFoldDB" id="A0A326U2V2"/>
<sequence>MSLLNLATRQMEIATEVWSRVEPKATGTARFSIRGSIVIEPRKKITRR</sequence>
<gene>
    <name evidence="1" type="ORF">EI42_04348</name>
</gene>
<organism evidence="1 2">
    <name type="scientific">Thermosporothrix hazakensis</name>
    <dbReference type="NCBI Taxonomy" id="644383"/>
    <lineage>
        <taxon>Bacteria</taxon>
        <taxon>Bacillati</taxon>
        <taxon>Chloroflexota</taxon>
        <taxon>Ktedonobacteria</taxon>
        <taxon>Ktedonobacterales</taxon>
        <taxon>Thermosporotrichaceae</taxon>
        <taxon>Thermosporothrix</taxon>
    </lineage>
</organism>
<evidence type="ECO:0000313" key="2">
    <source>
        <dbReference type="Proteomes" id="UP000248806"/>
    </source>
</evidence>
<comment type="caution">
    <text evidence="1">The sequence shown here is derived from an EMBL/GenBank/DDBJ whole genome shotgun (WGS) entry which is preliminary data.</text>
</comment>
<dbReference type="Proteomes" id="UP000248806">
    <property type="component" value="Unassembled WGS sequence"/>
</dbReference>
<keyword evidence="2" id="KW-1185">Reference proteome</keyword>
<dbReference type="EMBL" id="QKUF01000019">
    <property type="protein sequence ID" value="PZW25296.1"/>
    <property type="molecule type" value="Genomic_DNA"/>
</dbReference>
<evidence type="ECO:0000313" key="1">
    <source>
        <dbReference type="EMBL" id="PZW25296.1"/>
    </source>
</evidence>
<accession>A0A326U2V2</accession>
<name>A0A326U2V2_THEHA</name>
<protein>
    <submittedName>
        <fullName evidence="1">Uncharacterized protein</fullName>
    </submittedName>
</protein>
<reference evidence="1 2" key="1">
    <citation type="submission" date="2018-06" db="EMBL/GenBank/DDBJ databases">
        <title>Genomic Encyclopedia of Archaeal and Bacterial Type Strains, Phase II (KMG-II): from individual species to whole genera.</title>
        <authorList>
            <person name="Goeker M."/>
        </authorList>
    </citation>
    <scope>NUCLEOTIDE SEQUENCE [LARGE SCALE GENOMIC DNA]</scope>
    <source>
        <strain evidence="1 2">ATCC BAA-1881</strain>
    </source>
</reference>
<proteinExistence type="predicted"/>